<dbReference type="Proteomes" id="UP001206692">
    <property type="component" value="Unassembled WGS sequence"/>
</dbReference>
<dbReference type="InterPro" id="IPR013785">
    <property type="entry name" value="Aldolase_TIM"/>
</dbReference>
<protein>
    <submittedName>
        <fullName evidence="1">3-deoxy-7-phosphoheptulonate synthase</fullName>
    </submittedName>
</protein>
<organism evidence="1 2">
    <name type="scientific">Megasphaera massiliensis</name>
    <dbReference type="NCBI Taxonomy" id="1232428"/>
    <lineage>
        <taxon>Bacteria</taxon>
        <taxon>Bacillati</taxon>
        <taxon>Bacillota</taxon>
        <taxon>Negativicutes</taxon>
        <taxon>Veillonellales</taxon>
        <taxon>Veillonellaceae</taxon>
        <taxon>Megasphaera</taxon>
    </lineage>
</organism>
<feature type="non-terminal residue" evidence="1">
    <location>
        <position position="1"/>
    </location>
</feature>
<reference evidence="1 2" key="1">
    <citation type="submission" date="2022-06" db="EMBL/GenBank/DDBJ databases">
        <title>Isolation of gut microbiota from human fecal samples.</title>
        <authorList>
            <person name="Pamer E.G."/>
            <person name="Barat B."/>
            <person name="Waligurski E."/>
            <person name="Medina S."/>
            <person name="Paddock L."/>
            <person name="Mostad J."/>
        </authorList>
    </citation>
    <scope>NUCLEOTIDE SEQUENCE [LARGE SCALE GENOMIC DNA]</scope>
    <source>
        <strain evidence="1 2">DFI.1.1</strain>
    </source>
</reference>
<dbReference type="Gene3D" id="3.20.20.70">
    <property type="entry name" value="Aldolase class I"/>
    <property type="match status" value="1"/>
</dbReference>
<name>A0ABT1SVF8_9FIRM</name>
<evidence type="ECO:0000313" key="1">
    <source>
        <dbReference type="EMBL" id="MCQ5343843.1"/>
    </source>
</evidence>
<dbReference type="EMBL" id="JANGEW010000357">
    <property type="protein sequence ID" value="MCQ5343843.1"/>
    <property type="molecule type" value="Genomic_DNA"/>
</dbReference>
<accession>A0ABT1SVF8</accession>
<keyword evidence="2" id="KW-1185">Reference proteome</keyword>
<proteinExistence type="predicted"/>
<feature type="non-terminal residue" evidence="1">
    <location>
        <position position="68"/>
    </location>
</feature>
<comment type="caution">
    <text evidence="1">The sequence shown here is derived from an EMBL/GenBank/DDBJ whole genome shotgun (WGS) entry which is preliminary data.</text>
</comment>
<gene>
    <name evidence="1" type="ORF">NE675_12585</name>
</gene>
<dbReference type="SUPFAM" id="SSF51569">
    <property type="entry name" value="Aldolase"/>
    <property type="match status" value="1"/>
</dbReference>
<evidence type="ECO:0000313" key="2">
    <source>
        <dbReference type="Proteomes" id="UP001206692"/>
    </source>
</evidence>
<sequence>TSGDISVMLISFEAAQQSQDILLRGWEVQTTGNPMAHAILRGYVDSIGNSLPNYPYEHLQRLYEAYGK</sequence>